<dbReference type="EC" id="3.1.26.4" evidence="3"/>
<dbReference type="PANTHER" id="PTHR10642:SF26">
    <property type="entry name" value="RIBONUCLEASE H1"/>
    <property type="match status" value="1"/>
</dbReference>
<keyword evidence="11" id="KW-1185">Reference proteome</keyword>
<feature type="compositionally biased region" description="Basic and acidic residues" evidence="8">
    <location>
        <begin position="78"/>
        <end position="89"/>
    </location>
</feature>
<evidence type="ECO:0000256" key="1">
    <source>
        <dbReference type="ARBA" id="ARBA00000077"/>
    </source>
</evidence>
<gene>
    <name evidence="10" type="ORF">M406DRAFT_335866</name>
</gene>
<dbReference type="GeneID" id="63838207"/>
<dbReference type="GO" id="GO:0043137">
    <property type="term" value="P:DNA replication, removal of RNA primer"/>
    <property type="evidence" value="ECO:0007669"/>
    <property type="project" value="TreeGrafter"/>
</dbReference>
<dbReference type="InterPro" id="IPR036397">
    <property type="entry name" value="RNaseH_sf"/>
</dbReference>
<feature type="domain" description="RNase H type-1" evidence="9">
    <location>
        <begin position="113"/>
        <end position="273"/>
    </location>
</feature>
<evidence type="ECO:0000256" key="8">
    <source>
        <dbReference type="SAM" id="MobiDB-lite"/>
    </source>
</evidence>
<dbReference type="OrthoDB" id="407198at2759"/>
<evidence type="ECO:0000256" key="5">
    <source>
        <dbReference type="ARBA" id="ARBA00022723"/>
    </source>
</evidence>
<dbReference type="Pfam" id="PF00075">
    <property type="entry name" value="RNase_H"/>
    <property type="match status" value="1"/>
</dbReference>
<evidence type="ECO:0000256" key="6">
    <source>
        <dbReference type="ARBA" id="ARBA00022759"/>
    </source>
</evidence>
<dbReference type="GO" id="GO:0004523">
    <property type="term" value="F:RNA-DNA hybrid ribonuclease activity"/>
    <property type="evidence" value="ECO:0007669"/>
    <property type="project" value="UniProtKB-EC"/>
</dbReference>
<evidence type="ECO:0000256" key="7">
    <source>
        <dbReference type="ARBA" id="ARBA00022801"/>
    </source>
</evidence>
<dbReference type="Gene3D" id="3.30.420.10">
    <property type="entry name" value="Ribonuclease H-like superfamily/Ribonuclease H"/>
    <property type="match status" value="1"/>
</dbReference>
<dbReference type="InterPro" id="IPR002156">
    <property type="entry name" value="RNaseH_domain"/>
</dbReference>
<dbReference type="InterPro" id="IPR012337">
    <property type="entry name" value="RNaseH-like_sf"/>
</dbReference>
<reference evidence="10" key="1">
    <citation type="journal article" date="2020" name="Phytopathology">
        <title>Genome sequence of the chestnut blight fungus Cryphonectria parasitica EP155: A fundamental resource for an archetypical invasive plant pathogen.</title>
        <authorList>
            <person name="Crouch J.A."/>
            <person name="Dawe A."/>
            <person name="Aerts A."/>
            <person name="Barry K."/>
            <person name="Churchill A.C.L."/>
            <person name="Grimwood J."/>
            <person name="Hillman B."/>
            <person name="Milgroom M.G."/>
            <person name="Pangilinan J."/>
            <person name="Smith M."/>
            <person name="Salamov A."/>
            <person name="Schmutz J."/>
            <person name="Yadav J."/>
            <person name="Grigoriev I.V."/>
            <person name="Nuss D."/>
        </authorList>
    </citation>
    <scope>NUCLEOTIDE SEQUENCE</scope>
    <source>
        <strain evidence="10">EP155</strain>
    </source>
</reference>
<evidence type="ECO:0000256" key="3">
    <source>
        <dbReference type="ARBA" id="ARBA00012180"/>
    </source>
</evidence>
<organism evidence="10 11">
    <name type="scientific">Cryphonectria parasitica (strain ATCC 38755 / EP155)</name>
    <dbReference type="NCBI Taxonomy" id="660469"/>
    <lineage>
        <taxon>Eukaryota</taxon>
        <taxon>Fungi</taxon>
        <taxon>Dikarya</taxon>
        <taxon>Ascomycota</taxon>
        <taxon>Pezizomycotina</taxon>
        <taxon>Sordariomycetes</taxon>
        <taxon>Sordariomycetidae</taxon>
        <taxon>Diaporthales</taxon>
        <taxon>Cryphonectriaceae</taxon>
        <taxon>Cryphonectria-Endothia species complex</taxon>
        <taxon>Cryphonectria</taxon>
    </lineage>
</organism>
<sequence>MASGWMWLSPDSDSDEDGVVKYSPVHLPGGLVVCYRHLRVICSHCCVDYSLTRHEDDKEEEEEEEEEDDDDDNDDDKDEGRVIPKRFKGGDLDHFSSRLEMSNANIRYRDSRDPQRMLIYTDGACLNNGQADPRGGWAFDCSSVVVQGRLERRGPWAGRKEEAVTAQTSNRAELRAVVAALRYCDWAQGGRFTSLVIATDSEYVVQGATSWVKGWLRNGWQTRGGGDVKNRDLWECLLGEVEKASDRGLKVEFWRIPRDENTVADEAAKKAAEGPAPEYFRNVVVS</sequence>
<dbReference type="PROSITE" id="PS50879">
    <property type="entry name" value="RNASE_H_1"/>
    <property type="match status" value="1"/>
</dbReference>
<keyword evidence="4" id="KW-0540">Nuclease</keyword>
<dbReference type="EMBL" id="MU032344">
    <property type="protein sequence ID" value="KAF3770132.1"/>
    <property type="molecule type" value="Genomic_DNA"/>
</dbReference>
<dbReference type="PANTHER" id="PTHR10642">
    <property type="entry name" value="RIBONUCLEASE H1"/>
    <property type="match status" value="1"/>
</dbReference>
<dbReference type="AlphaFoldDB" id="A0A9P5CTX0"/>
<comment type="similarity">
    <text evidence="2">Belongs to the RNase H family.</text>
</comment>
<dbReference type="Proteomes" id="UP000803844">
    <property type="component" value="Unassembled WGS sequence"/>
</dbReference>
<accession>A0A9P5CTX0</accession>
<protein>
    <recommendedName>
        <fullName evidence="3">ribonuclease H</fullName>
        <ecNumber evidence="3">3.1.26.4</ecNumber>
    </recommendedName>
</protein>
<dbReference type="CDD" id="cd13934">
    <property type="entry name" value="RNase_H_Dikarya_like"/>
    <property type="match status" value="1"/>
</dbReference>
<dbReference type="RefSeq" id="XP_040781093.1">
    <property type="nucleotide sequence ID" value="XM_040921078.1"/>
</dbReference>
<keyword evidence="5" id="KW-0479">Metal-binding</keyword>
<evidence type="ECO:0000313" key="10">
    <source>
        <dbReference type="EMBL" id="KAF3770132.1"/>
    </source>
</evidence>
<evidence type="ECO:0000256" key="4">
    <source>
        <dbReference type="ARBA" id="ARBA00022722"/>
    </source>
</evidence>
<evidence type="ECO:0000259" key="9">
    <source>
        <dbReference type="PROSITE" id="PS50879"/>
    </source>
</evidence>
<comment type="caution">
    <text evidence="10">The sequence shown here is derived from an EMBL/GenBank/DDBJ whole genome shotgun (WGS) entry which is preliminary data.</text>
</comment>
<keyword evidence="6" id="KW-0255">Endonuclease</keyword>
<dbReference type="GO" id="GO:0003676">
    <property type="term" value="F:nucleic acid binding"/>
    <property type="evidence" value="ECO:0007669"/>
    <property type="project" value="InterPro"/>
</dbReference>
<dbReference type="InterPro" id="IPR050092">
    <property type="entry name" value="RNase_H"/>
</dbReference>
<feature type="region of interest" description="Disordered" evidence="8">
    <location>
        <begin position="53"/>
        <end position="89"/>
    </location>
</feature>
<evidence type="ECO:0000256" key="2">
    <source>
        <dbReference type="ARBA" id="ARBA00005300"/>
    </source>
</evidence>
<dbReference type="SUPFAM" id="SSF53098">
    <property type="entry name" value="Ribonuclease H-like"/>
    <property type="match status" value="1"/>
</dbReference>
<comment type="catalytic activity">
    <reaction evidence="1">
        <text>Endonucleolytic cleavage to 5'-phosphomonoester.</text>
        <dbReference type="EC" id="3.1.26.4"/>
    </reaction>
</comment>
<evidence type="ECO:0000313" key="11">
    <source>
        <dbReference type="Proteomes" id="UP000803844"/>
    </source>
</evidence>
<name>A0A9P5CTX0_CRYP1</name>
<proteinExistence type="inferred from homology"/>
<feature type="compositionally biased region" description="Acidic residues" evidence="8">
    <location>
        <begin position="57"/>
        <end position="77"/>
    </location>
</feature>
<dbReference type="GO" id="GO:0046872">
    <property type="term" value="F:metal ion binding"/>
    <property type="evidence" value="ECO:0007669"/>
    <property type="project" value="UniProtKB-KW"/>
</dbReference>
<keyword evidence="7" id="KW-0378">Hydrolase</keyword>